<dbReference type="KEGG" id="aia:AWH56_009395"/>
<dbReference type="Proteomes" id="UP000180175">
    <property type="component" value="Chromosome"/>
</dbReference>
<keyword evidence="11" id="KW-1185">Reference proteome</keyword>
<feature type="transmembrane region" description="Helical" evidence="8">
    <location>
        <begin position="144"/>
        <end position="171"/>
    </location>
</feature>
<evidence type="ECO:0000313" key="10">
    <source>
        <dbReference type="EMBL" id="QOY37772.1"/>
    </source>
</evidence>
<dbReference type="EMBL" id="LQXD01000001">
    <property type="protein sequence ID" value="OIJ23504.1"/>
    <property type="molecule type" value="Genomic_DNA"/>
</dbReference>
<feature type="transmembrane region" description="Helical" evidence="8">
    <location>
        <begin position="12"/>
        <end position="33"/>
    </location>
</feature>
<evidence type="ECO:0000256" key="4">
    <source>
        <dbReference type="ARBA" id="ARBA00022544"/>
    </source>
</evidence>
<evidence type="ECO:0000313" key="9">
    <source>
        <dbReference type="EMBL" id="OIJ23504.1"/>
    </source>
</evidence>
<evidence type="ECO:0000256" key="3">
    <source>
        <dbReference type="ARBA" id="ARBA00022448"/>
    </source>
</evidence>
<dbReference type="Pfam" id="PF03845">
    <property type="entry name" value="Spore_permease"/>
    <property type="match status" value="1"/>
</dbReference>
<sequence length="301" mass="34634">MVIDRKFKGIDLFAFTCCSTITLGVTFLPYVGGDEVRSAWLKVLVAVLPYYLLFFLLKKFSSKYESYDFFNEIKNSAWNWVYWLIIIYFIFSTIASIIFGLEALTLLTKVYLLPNTEQWVVLLLFIIISGFGLAYGITAITRFVVALIFVEFLLLFSIVGLGFSEYFRWIYIPPIWTTDVVTFLKSSLSDMARYSGVIAILGFLPYLKKNTAVFRPMSYGLLLVVTIYVAICLFPLKRPKLYIIFSLLILFGIAVWIPGFVEKIWAPVYFNQLVYSFLVPTIILLLLILKQKKGVYQSETS</sequence>
<feature type="transmembrane region" description="Helical" evidence="8">
    <location>
        <begin position="268"/>
        <end position="289"/>
    </location>
</feature>
<evidence type="ECO:0000313" key="11">
    <source>
        <dbReference type="Proteomes" id="UP000180175"/>
    </source>
</evidence>
<comment type="subcellular location">
    <subcellularLocation>
        <location evidence="1">Membrane</location>
        <topology evidence="1">Multi-pass membrane protein</topology>
    </subcellularLocation>
</comment>
<gene>
    <name evidence="10" type="ORF">AWH56_009395</name>
    <name evidence="9" type="ORF">AWH56_01140</name>
</gene>
<evidence type="ECO:0000256" key="1">
    <source>
        <dbReference type="ARBA" id="ARBA00004141"/>
    </source>
</evidence>
<feature type="transmembrane region" description="Helical" evidence="8">
    <location>
        <begin position="219"/>
        <end position="236"/>
    </location>
</feature>
<feature type="transmembrane region" description="Helical" evidence="8">
    <location>
        <begin position="242"/>
        <end position="261"/>
    </location>
</feature>
<evidence type="ECO:0000256" key="8">
    <source>
        <dbReference type="SAM" id="Phobius"/>
    </source>
</evidence>
<evidence type="ECO:0000256" key="6">
    <source>
        <dbReference type="ARBA" id="ARBA00022989"/>
    </source>
</evidence>
<dbReference type="EMBL" id="CP063356">
    <property type="protein sequence ID" value="QOY37772.1"/>
    <property type="molecule type" value="Genomic_DNA"/>
</dbReference>
<dbReference type="RefSeq" id="WP_071315411.1">
    <property type="nucleotide sequence ID" value="NZ_CP063356.2"/>
</dbReference>
<dbReference type="GO" id="GO:0016020">
    <property type="term" value="C:membrane"/>
    <property type="evidence" value="ECO:0007669"/>
    <property type="project" value="UniProtKB-SubCell"/>
</dbReference>
<organism evidence="9 11">
    <name type="scientific">Anaerobacillus isosaccharinicus</name>
    <dbReference type="NCBI Taxonomy" id="1532552"/>
    <lineage>
        <taxon>Bacteria</taxon>
        <taxon>Bacillati</taxon>
        <taxon>Bacillota</taxon>
        <taxon>Bacilli</taxon>
        <taxon>Bacillales</taxon>
        <taxon>Bacillaceae</taxon>
        <taxon>Anaerobacillus</taxon>
    </lineage>
</organism>
<reference evidence="10 11" key="3">
    <citation type="journal article" date="2019" name="Int. J. Syst. Evol. Microbiol.">
        <title>Anaerobacillus isosaccharinicus sp. nov., an alkaliphilic bacterium which degrades isosaccharinic acid.</title>
        <authorList>
            <person name="Bassil N.M."/>
            <person name="Lloyd J.R."/>
        </authorList>
    </citation>
    <scope>NUCLEOTIDE SEQUENCE [LARGE SCALE GENOMIC DNA]</scope>
    <source>
        <strain evidence="10 11">NB2006</strain>
    </source>
</reference>
<dbReference type="OrthoDB" id="2821253at2"/>
<feature type="transmembrane region" description="Helical" evidence="8">
    <location>
        <begin position="39"/>
        <end position="57"/>
    </location>
</feature>
<protein>
    <submittedName>
        <fullName evidence="10">GerAB/ArcD/ProY family transporter</fullName>
    </submittedName>
</protein>
<accession>A0A1S2MG30</accession>
<reference evidence="9 11" key="1">
    <citation type="submission" date="2016-10" db="EMBL/GenBank/DDBJ databases">
        <title>Draft genome sequences of four alkaliphilic bacteria belonging to the Anaerobacillus genus.</title>
        <authorList>
            <person name="Bassil N.M."/>
            <person name="Lloyd J.R."/>
        </authorList>
    </citation>
    <scope>NUCLEOTIDE SEQUENCE [LARGE SCALE GENOMIC DNA]</scope>
    <source>
        <strain evidence="9 11">NB2006</strain>
    </source>
</reference>
<evidence type="ECO:0000256" key="2">
    <source>
        <dbReference type="ARBA" id="ARBA00007998"/>
    </source>
</evidence>
<keyword evidence="3" id="KW-0813">Transport</keyword>
<dbReference type="InterPro" id="IPR004761">
    <property type="entry name" value="Spore_GerAB"/>
</dbReference>
<reference evidence="10" key="4">
    <citation type="submission" date="2020-10" db="EMBL/GenBank/DDBJ databases">
        <authorList>
            <person name="Bassil N.M."/>
            <person name="Lloyd J.R."/>
        </authorList>
    </citation>
    <scope>NUCLEOTIDE SEQUENCE</scope>
    <source>
        <strain evidence="10">NB2006</strain>
    </source>
</reference>
<keyword evidence="5 8" id="KW-0812">Transmembrane</keyword>
<comment type="similarity">
    <text evidence="2">Belongs to the amino acid-polyamine-organocation (APC) superfamily. Spore germination protein (SGP) (TC 2.A.3.9) family.</text>
</comment>
<feature type="transmembrane region" description="Helical" evidence="8">
    <location>
        <begin position="77"/>
        <end position="99"/>
    </location>
</feature>
<keyword evidence="4" id="KW-0309">Germination</keyword>
<keyword evidence="7 8" id="KW-0472">Membrane</keyword>
<evidence type="ECO:0000256" key="5">
    <source>
        <dbReference type="ARBA" id="ARBA00022692"/>
    </source>
</evidence>
<evidence type="ECO:0000256" key="7">
    <source>
        <dbReference type="ARBA" id="ARBA00023136"/>
    </source>
</evidence>
<dbReference type="GO" id="GO:0009847">
    <property type="term" value="P:spore germination"/>
    <property type="evidence" value="ECO:0007669"/>
    <property type="project" value="InterPro"/>
</dbReference>
<dbReference type="PANTHER" id="PTHR34975:SF2">
    <property type="entry name" value="SPORE GERMINATION PROTEIN A2"/>
    <property type="match status" value="1"/>
</dbReference>
<dbReference type="AlphaFoldDB" id="A0A1S2MG30"/>
<feature type="transmembrane region" description="Helical" evidence="8">
    <location>
        <begin position="119"/>
        <end position="137"/>
    </location>
</feature>
<proteinExistence type="inferred from homology"/>
<name>A0A1S2MG30_9BACI</name>
<dbReference type="PANTHER" id="PTHR34975">
    <property type="entry name" value="SPORE GERMINATION PROTEIN A2"/>
    <property type="match status" value="1"/>
</dbReference>
<reference evidence="10 11" key="2">
    <citation type="journal article" date="2017" name="Genome Announc.">
        <title>Draft Genome Sequences of Four Alkaliphilic Bacteria Belonging to the Anaerobacillus Genus.</title>
        <authorList>
            <person name="Bassil N.M."/>
            <person name="Lloyd J.R."/>
        </authorList>
    </citation>
    <scope>NUCLEOTIDE SEQUENCE [LARGE SCALE GENOMIC DNA]</scope>
    <source>
        <strain evidence="10 11">NB2006</strain>
    </source>
</reference>
<keyword evidence="6 8" id="KW-1133">Transmembrane helix</keyword>